<gene>
    <name evidence="2" type="ORF">DFR37_10459</name>
</gene>
<dbReference type="RefSeq" id="WP_113932940.1">
    <property type="nucleotide sequence ID" value="NZ_JACCEU010000005.1"/>
</dbReference>
<dbReference type="OrthoDB" id="8685799at2"/>
<dbReference type="PANTHER" id="PTHR43581">
    <property type="entry name" value="ATP/GTP PHOSPHATASE"/>
    <property type="match status" value="1"/>
</dbReference>
<accession>A0A366HF09</accession>
<dbReference type="AlphaFoldDB" id="A0A366HF09"/>
<feature type="domain" description="Endonuclease GajA/Old nuclease/RecF-like AAA" evidence="1">
    <location>
        <begin position="7"/>
        <end position="509"/>
    </location>
</feature>
<dbReference type="SUPFAM" id="SSF52540">
    <property type="entry name" value="P-loop containing nucleoside triphosphate hydrolases"/>
    <property type="match status" value="1"/>
</dbReference>
<sequence length="582" mass="66294">MTPRTQLQSITLGGFKAIRQTHTLPISKLTLLFGPNSAGKSSLEEAIECLKQIFNEACKEAGKDSLLYKSSFDVLQDAWHRPNGSTNNESQQMKLGVHYLLNWVATADDNFLASEIIIEPDKLLDIEITGNFDLWDRENEASYAWPRSSGYLVEPATDDASHNCVKSQFTVTIDQILLLDIKDTRYVRINLNHPRIRIKSDDAFNSFITTSDGKLGELNDGFLYVNMKGWFFLKPNFNIDADSFIRGNDLLDENYNVLPHVPVRSIESFFNQISFIFRTLILLINLDFQKISASRTVPTEDELTIYTEGNFTENIFSNIISKNSNFPYESIAYSARYKITGEAKRNDDNLLDDMNAILSNHLFIEKGYRLAYEYAVLLSQNHIDDELSGNQIYVGLSDDQPVFIKIFLADADNRKLRFDQVGSGISYVIPVAYALARDGNAFIQQPELHLHPALQANLADAIIQSLHRMDSYSNYADFHAVTPSVELEFQSFSMISPTQLIIETHSEHLLLRLLKRIRQTSSGLPMEGEQKLTPNDLCILYFNPHLNGETSIHQIRVSAEGDFLDRWPHGFFPERDQELFDE</sequence>
<evidence type="ECO:0000259" key="1">
    <source>
        <dbReference type="Pfam" id="PF13175"/>
    </source>
</evidence>
<comment type="caution">
    <text evidence="2">The sequence shown here is derived from an EMBL/GenBank/DDBJ whole genome shotgun (WGS) entry which is preliminary data.</text>
</comment>
<keyword evidence="3" id="KW-1185">Reference proteome</keyword>
<dbReference type="Gene3D" id="3.40.50.300">
    <property type="entry name" value="P-loop containing nucleotide triphosphate hydrolases"/>
    <property type="match status" value="1"/>
</dbReference>
<dbReference type="EMBL" id="QNRQ01000004">
    <property type="protein sequence ID" value="RBP39965.1"/>
    <property type="molecule type" value="Genomic_DNA"/>
</dbReference>
<dbReference type="Pfam" id="PF13175">
    <property type="entry name" value="AAA_15"/>
    <property type="match status" value="1"/>
</dbReference>
<dbReference type="Proteomes" id="UP000253628">
    <property type="component" value="Unassembled WGS sequence"/>
</dbReference>
<protein>
    <submittedName>
        <fullName evidence="2">AAA ATPase-like protein</fullName>
    </submittedName>
</protein>
<name>A0A366HF09_9BURK</name>
<dbReference type="InterPro" id="IPR051396">
    <property type="entry name" value="Bact_Antivir_Def_Nuclease"/>
</dbReference>
<reference evidence="2 3" key="1">
    <citation type="submission" date="2018-06" db="EMBL/GenBank/DDBJ databases">
        <title>Genomic Encyclopedia of Type Strains, Phase IV (KMG-IV): sequencing the most valuable type-strain genomes for metagenomic binning, comparative biology and taxonomic classification.</title>
        <authorList>
            <person name="Goeker M."/>
        </authorList>
    </citation>
    <scope>NUCLEOTIDE SEQUENCE [LARGE SCALE GENOMIC DNA]</scope>
    <source>
        <strain evidence="2 3">DSM 25520</strain>
    </source>
</reference>
<dbReference type="PANTHER" id="PTHR43581:SF2">
    <property type="entry name" value="EXCINUCLEASE ATPASE SUBUNIT"/>
    <property type="match status" value="1"/>
</dbReference>
<proteinExistence type="predicted"/>
<dbReference type="InterPro" id="IPR027417">
    <property type="entry name" value="P-loop_NTPase"/>
</dbReference>
<evidence type="ECO:0000313" key="2">
    <source>
        <dbReference type="EMBL" id="RBP39965.1"/>
    </source>
</evidence>
<dbReference type="InterPro" id="IPR041685">
    <property type="entry name" value="AAA_GajA/Old/RecF-like"/>
</dbReference>
<organism evidence="2 3">
    <name type="scientific">Eoetvoesiella caeni</name>
    <dbReference type="NCBI Taxonomy" id="645616"/>
    <lineage>
        <taxon>Bacteria</taxon>
        <taxon>Pseudomonadati</taxon>
        <taxon>Pseudomonadota</taxon>
        <taxon>Betaproteobacteria</taxon>
        <taxon>Burkholderiales</taxon>
        <taxon>Alcaligenaceae</taxon>
        <taxon>Eoetvoesiella</taxon>
    </lineage>
</organism>
<evidence type="ECO:0000313" key="3">
    <source>
        <dbReference type="Proteomes" id="UP000253628"/>
    </source>
</evidence>